<dbReference type="InterPro" id="IPR018200">
    <property type="entry name" value="USP_CS"/>
</dbReference>
<dbReference type="GeneID" id="14904684"/>
<dbReference type="InterPro" id="IPR001394">
    <property type="entry name" value="Peptidase_C19_UCH"/>
</dbReference>
<dbReference type="InterPro" id="IPR050164">
    <property type="entry name" value="Peptidase_C19"/>
</dbReference>
<dbReference type="EMBL" id="GL984227">
    <property type="protein sequence ID" value="EGR28599.1"/>
    <property type="molecule type" value="Genomic_DNA"/>
</dbReference>
<dbReference type="GO" id="GO:0004843">
    <property type="term" value="F:cysteine-type deubiquitinase activity"/>
    <property type="evidence" value="ECO:0007669"/>
    <property type="project" value="InterPro"/>
</dbReference>
<dbReference type="PROSITE" id="PS50235">
    <property type="entry name" value="USP_3"/>
    <property type="match status" value="1"/>
</dbReference>
<keyword evidence="4" id="KW-1185">Reference proteome</keyword>
<proteinExistence type="predicted"/>
<evidence type="ECO:0000313" key="3">
    <source>
        <dbReference type="EMBL" id="EGR28599.1"/>
    </source>
</evidence>
<accession>G0R1Q4</accession>
<name>G0R1Q4_ICHMU</name>
<dbReference type="PANTHER" id="PTHR24006">
    <property type="entry name" value="UBIQUITIN CARBOXYL-TERMINAL HYDROLASE"/>
    <property type="match status" value="1"/>
</dbReference>
<reference evidence="3 4" key="1">
    <citation type="submission" date="2011-07" db="EMBL/GenBank/DDBJ databases">
        <authorList>
            <person name="Coyne R."/>
            <person name="Brami D."/>
            <person name="Johnson J."/>
            <person name="Hostetler J."/>
            <person name="Hannick L."/>
            <person name="Clark T."/>
            <person name="Cassidy-Hanley D."/>
            <person name="Inman J."/>
        </authorList>
    </citation>
    <scope>NUCLEOTIDE SEQUENCE [LARGE SCALE GENOMIC DNA]</scope>
    <source>
        <strain evidence="3 4">G5</strain>
    </source>
</reference>
<organism evidence="3 4">
    <name type="scientific">Ichthyophthirius multifiliis</name>
    <name type="common">White spot disease agent</name>
    <name type="synonym">Ich</name>
    <dbReference type="NCBI Taxonomy" id="5932"/>
    <lineage>
        <taxon>Eukaryota</taxon>
        <taxon>Sar</taxon>
        <taxon>Alveolata</taxon>
        <taxon>Ciliophora</taxon>
        <taxon>Intramacronucleata</taxon>
        <taxon>Oligohymenophorea</taxon>
        <taxon>Hymenostomatida</taxon>
        <taxon>Ophryoglenina</taxon>
        <taxon>Ichthyophthirius</taxon>
    </lineage>
</organism>
<gene>
    <name evidence="3" type="ORF">IMG5_172110</name>
</gene>
<dbReference type="OMA" id="HSTCAYM"/>
<dbReference type="GO" id="GO:0016579">
    <property type="term" value="P:protein deubiquitination"/>
    <property type="evidence" value="ECO:0007669"/>
    <property type="project" value="InterPro"/>
</dbReference>
<feature type="compositionally biased region" description="Polar residues" evidence="1">
    <location>
        <begin position="395"/>
        <end position="405"/>
    </location>
</feature>
<dbReference type="AlphaFoldDB" id="G0R1Q4"/>
<dbReference type="Proteomes" id="UP000008983">
    <property type="component" value="Unassembled WGS sequence"/>
</dbReference>
<feature type="domain" description="USP" evidence="2">
    <location>
        <begin position="21"/>
        <end position="510"/>
    </location>
</feature>
<dbReference type="SUPFAM" id="SSF54001">
    <property type="entry name" value="Cysteine proteinases"/>
    <property type="match status" value="1"/>
</dbReference>
<dbReference type="Gene3D" id="3.90.70.10">
    <property type="entry name" value="Cysteine proteinases"/>
    <property type="match status" value="1"/>
</dbReference>
<dbReference type="PANTHER" id="PTHR24006:SF702">
    <property type="entry name" value="UBIQUITIN CARBOXYL-TERMINAL HYDROLASE 47"/>
    <property type="match status" value="1"/>
</dbReference>
<dbReference type="InterPro" id="IPR028889">
    <property type="entry name" value="USP"/>
</dbReference>
<sequence length="1051" mass="124893">MNNKELKQNNLYQQKNECNYVGLLNIGATCYMNSVLQTLFMTPEFRENIYKWKFDSNEVRAEDCIPLQLQILFAKMQLKTFPYIDTNDLAQSFGWDFQESWEQHDIQEFIRILLEAIEKSFVGSNNQNFINDIYEGASINYVQCQKCNKQSIRQENFLDLVVTVKNMFDKVYNDSLEKSIQSYIKPELLYNDNQYYCENCQQKVNALRGTKFCKLPKILSFILNRFTFDFESMKRIKLDDFVSFPFILNMNNYINGYENIKHKLNEETDEQYFKQNFTIMKKKNIQKTLSGHQKIQNTIQSAQKNKKYLNTGPSNQTKQFMKNLRNKNNNNINNNQIPQNIEDTEEAKTNPAYCILDQKQQTQKQTEDDEDLNERKNKFRQKSRNSSSKKNYSSHELSQNHNNNIQEEKSFEDYKKILLEHLQKNQQESQQLINQYLKDGPLVYELYSILIHSGGAYGGHYYAYIKSFEDNGKWHAFNDTSIMEIDVNEIPERVFGGNSTNAYMLFYRQWEDNFSKRIQKVDEGLIQDYVREMIEKQKNKWEEEQNFKLEQQKIMSVKVYYILNVKVIQIKSTDSYNKLLDQAIQLFKIKEKKENLRLRRYKPNTDQMLESFTESENLNLEKLKINNFCNLCIESKKDDEVFEDYDANTTYIKIVIWKPNIVSLDDNMIEYIKLNIRKNITVYRLMEQIARVSQIQFEKVCIIKRIDNIHGISSCEIISISQNYDYRIEDIDILEGSILYVEKNENIMNNKQNTKWQKVFEIDQNKISIKFNTPEKNTSNSNIEYNNYIIIDSRLTMLDLKNQIIQQIKVDSMDDIIMRRGGKAGIELKDTKKTINSMNFSNNSSIYLEFGKPAKEGEIRVLFYLAYRAPAITDNIWYSFQEIGEIPINGNLKASEVIIQVCQYINLNQNLNIEPQFIRLREKVSDNLTRIYREKTMREQQLIEKRAIALEYIENQIQYNLKDYLIYVRIWNQQNWQLSDIIELMVSKTNTGYELAQKILEKDNSIKIENMSAIKINVIWNFNKAQLLNDDVYIFLKNQIKYINFNNIKVV</sequence>
<dbReference type="PROSITE" id="PS00972">
    <property type="entry name" value="USP_1"/>
    <property type="match status" value="1"/>
</dbReference>
<dbReference type="InterPro" id="IPR038765">
    <property type="entry name" value="Papain-like_cys_pep_sf"/>
</dbReference>
<dbReference type="RefSeq" id="XP_004029835.1">
    <property type="nucleotide sequence ID" value="XM_004029787.1"/>
</dbReference>
<dbReference type="GO" id="GO:0008310">
    <property type="term" value="F:single-stranded DNA 3'-5' DNA exonuclease activity"/>
    <property type="evidence" value="ECO:0007669"/>
    <property type="project" value="UniProtKB-EC"/>
</dbReference>
<protein>
    <submittedName>
        <fullName evidence="3">Ubiquitin carboxyl-terminal hydrolase family protein, putative</fullName>
        <ecNumber evidence="3">3.1.11.1</ecNumber>
        <ecNumber evidence="3">3.1.2.15</ecNumber>
    </submittedName>
</protein>
<dbReference type="EC" id="3.1.2.15" evidence="3"/>
<dbReference type="GO" id="GO:0005634">
    <property type="term" value="C:nucleus"/>
    <property type="evidence" value="ECO:0007669"/>
    <property type="project" value="TreeGrafter"/>
</dbReference>
<dbReference type="PROSITE" id="PS00973">
    <property type="entry name" value="USP_2"/>
    <property type="match status" value="1"/>
</dbReference>
<keyword evidence="3" id="KW-0378">Hydrolase</keyword>
<feature type="region of interest" description="Disordered" evidence="1">
    <location>
        <begin position="355"/>
        <end position="406"/>
    </location>
</feature>
<dbReference type="GO" id="GO:0005829">
    <property type="term" value="C:cytosol"/>
    <property type="evidence" value="ECO:0007669"/>
    <property type="project" value="TreeGrafter"/>
</dbReference>
<evidence type="ECO:0000256" key="1">
    <source>
        <dbReference type="SAM" id="MobiDB-lite"/>
    </source>
</evidence>
<dbReference type="eggNOG" id="KOG4598">
    <property type="taxonomic scope" value="Eukaryota"/>
</dbReference>
<evidence type="ECO:0000313" key="4">
    <source>
        <dbReference type="Proteomes" id="UP000008983"/>
    </source>
</evidence>
<dbReference type="Pfam" id="PF00443">
    <property type="entry name" value="UCH"/>
    <property type="match status" value="1"/>
</dbReference>
<dbReference type="EC" id="3.1.11.1" evidence="3"/>
<evidence type="ECO:0000259" key="2">
    <source>
        <dbReference type="PROSITE" id="PS50235"/>
    </source>
</evidence>
<dbReference type="OrthoDB" id="289038at2759"/>
<dbReference type="InParanoid" id="G0R1Q4"/>